<keyword evidence="2" id="KW-0479">Metal-binding</keyword>
<dbReference type="Pfam" id="PF10609">
    <property type="entry name" value="ParA"/>
    <property type="match status" value="1"/>
</dbReference>
<dbReference type="GO" id="GO:0005524">
    <property type="term" value="F:ATP binding"/>
    <property type="evidence" value="ECO:0007669"/>
    <property type="project" value="UniProtKB-KW"/>
</dbReference>
<organism evidence="7 8">
    <name type="scientific">Caligus rogercresseyi</name>
    <name type="common">Sea louse</name>
    <dbReference type="NCBI Taxonomy" id="217165"/>
    <lineage>
        <taxon>Eukaryota</taxon>
        <taxon>Metazoa</taxon>
        <taxon>Ecdysozoa</taxon>
        <taxon>Arthropoda</taxon>
        <taxon>Crustacea</taxon>
        <taxon>Multicrustacea</taxon>
        <taxon>Hexanauplia</taxon>
        <taxon>Copepoda</taxon>
        <taxon>Siphonostomatoida</taxon>
        <taxon>Caligidae</taxon>
        <taxon>Caligus</taxon>
    </lineage>
</organism>
<dbReference type="InterPro" id="IPR033756">
    <property type="entry name" value="YlxH/NBP35"/>
</dbReference>
<dbReference type="InterPro" id="IPR027417">
    <property type="entry name" value="P-loop_NTPase"/>
</dbReference>
<evidence type="ECO:0000256" key="2">
    <source>
        <dbReference type="ARBA" id="ARBA00022723"/>
    </source>
</evidence>
<dbReference type="PANTHER" id="PTHR23264:SF19">
    <property type="entry name" value="CYTOSOLIC FE-S CLUSTER ASSEMBLY FACTOR NUBP2"/>
    <property type="match status" value="1"/>
</dbReference>
<dbReference type="GO" id="GO:0051539">
    <property type="term" value="F:4 iron, 4 sulfur cluster binding"/>
    <property type="evidence" value="ECO:0007669"/>
    <property type="project" value="UniProtKB-KW"/>
</dbReference>
<keyword evidence="6" id="KW-0411">Iron-sulfur</keyword>
<evidence type="ECO:0000256" key="1">
    <source>
        <dbReference type="ARBA" id="ARBA00022485"/>
    </source>
</evidence>
<dbReference type="EMBL" id="CP045896">
    <property type="protein sequence ID" value="QQP49824.1"/>
    <property type="molecule type" value="Genomic_DNA"/>
</dbReference>
<accession>A0A7T8K8A3</accession>
<dbReference type="PANTHER" id="PTHR23264">
    <property type="entry name" value="NUCLEOTIDE-BINDING PROTEIN NBP35 YEAST -RELATED"/>
    <property type="match status" value="1"/>
</dbReference>
<evidence type="ECO:0000313" key="8">
    <source>
        <dbReference type="Proteomes" id="UP000595437"/>
    </source>
</evidence>
<keyword evidence="4" id="KW-0067">ATP-binding</keyword>
<evidence type="ECO:0000313" key="7">
    <source>
        <dbReference type="EMBL" id="QQP49824.1"/>
    </source>
</evidence>
<dbReference type="OrthoDB" id="1741334at2759"/>
<dbReference type="FunFam" id="3.40.50.300:FF:002304">
    <property type="entry name" value="Nucleotide binding protein 2"/>
    <property type="match status" value="1"/>
</dbReference>
<dbReference type="InterPro" id="IPR019591">
    <property type="entry name" value="Mrp/NBP35_ATP-bd"/>
</dbReference>
<sequence length="252" mass="27697">MNINPDCKILLVLSGKGGVGKSTVSTQEVSAWDFWTSTLWPSIPHMLGIDDKEIYQNESGWDPVYTDDTESLAVMSIGFLLSRSSDSVVWRGPKKNSMIKKFLSDVRWGDRDILVIDTPPGTSDEHISLLECMRASNHLDKSVAVLVTTPQILSVNDVVREFDFCKKTKLRVAGIIENMSGYVCPNCSECTNIFSKGGGQELASKTKSLFLGALPIEPKLAAAADSGKDFIQEFEGSEVASILESIINKIEW</sequence>
<dbReference type="HAMAP" id="MF_02040">
    <property type="entry name" value="Mrp_NBP35"/>
    <property type="match status" value="1"/>
</dbReference>
<dbReference type="GO" id="GO:0140663">
    <property type="term" value="F:ATP-dependent FeS chaperone activity"/>
    <property type="evidence" value="ECO:0007669"/>
    <property type="project" value="InterPro"/>
</dbReference>
<dbReference type="Gene3D" id="3.40.50.300">
    <property type="entry name" value="P-loop containing nucleotide triphosphate hydrolases"/>
    <property type="match status" value="1"/>
</dbReference>
<evidence type="ECO:0000256" key="3">
    <source>
        <dbReference type="ARBA" id="ARBA00022741"/>
    </source>
</evidence>
<keyword evidence="8" id="KW-1185">Reference proteome</keyword>
<dbReference type="GO" id="GO:0046872">
    <property type="term" value="F:metal ion binding"/>
    <property type="evidence" value="ECO:0007669"/>
    <property type="project" value="UniProtKB-KW"/>
</dbReference>
<evidence type="ECO:0000256" key="6">
    <source>
        <dbReference type="ARBA" id="ARBA00023014"/>
    </source>
</evidence>
<evidence type="ECO:0000256" key="5">
    <source>
        <dbReference type="ARBA" id="ARBA00023004"/>
    </source>
</evidence>
<dbReference type="Proteomes" id="UP000595437">
    <property type="component" value="Chromosome 7"/>
</dbReference>
<keyword evidence="5" id="KW-0408">Iron</keyword>
<dbReference type="CDD" id="cd02037">
    <property type="entry name" value="Mrp_NBP35"/>
    <property type="match status" value="1"/>
</dbReference>
<dbReference type="GO" id="GO:0005829">
    <property type="term" value="C:cytosol"/>
    <property type="evidence" value="ECO:0007669"/>
    <property type="project" value="TreeGrafter"/>
</dbReference>
<reference evidence="8" key="1">
    <citation type="submission" date="2021-01" db="EMBL/GenBank/DDBJ databases">
        <title>Caligus Genome Assembly.</title>
        <authorList>
            <person name="Gallardo-Escarate C."/>
        </authorList>
    </citation>
    <scope>NUCLEOTIDE SEQUENCE [LARGE SCALE GENOMIC DNA]</scope>
</reference>
<gene>
    <name evidence="7" type="ORF">FKW44_010620</name>
</gene>
<protein>
    <submittedName>
        <fullName evidence="7">Nucleotide binding protein 2</fullName>
    </submittedName>
</protein>
<dbReference type="GO" id="GO:0016226">
    <property type="term" value="P:iron-sulfur cluster assembly"/>
    <property type="evidence" value="ECO:0007669"/>
    <property type="project" value="InterPro"/>
</dbReference>
<keyword evidence="3" id="KW-0547">Nucleotide-binding</keyword>
<dbReference type="AlphaFoldDB" id="A0A7T8K8A3"/>
<keyword evidence="1" id="KW-0004">4Fe-4S</keyword>
<proteinExistence type="inferred from homology"/>
<name>A0A7T8K8A3_CALRO</name>
<evidence type="ECO:0000256" key="4">
    <source>
        <dbReference type="ARBA" id="ARBA00022840"/>
    </source>
</evidence>
<dbReference type="SUPFAM" id="SSF52540">
    <property type="entry name" value="P-loop containing nucleoside triphosphate hydrolases"/>
    <property type="match status" value="1"/>
</dbReference>